<comment type="caution">
    <text evidence="1">The sequence shown here is derived from an EMBL/GenBank/DDBJ whole genome shotgun (WGS) entry which is preliminary data.</text>
</comment>
<sequence length="281" mass="31123">MDSSEAFIISIDGKSYRIPEELSLPLINQFKPNLDHDIPSSLRSSARFSVIWELTGSGHDHNLAMSFGCKPPSSEGPGHNRLPTVPFGSKTAGPLFTRKYGSLPASPPFRRNLRVIAFPSTLCERFRSYRSSWESGNPYMREKQCPPAVGSIRARGLKSLGESNVPTISRRKRPGSWSYGSSWESENPYVRSYGSSWESGNPYVREKQYPPATGSIRARGLKSLGTKTRTRVLTIAPNMLQRACIGPTRLATSAAPDPLPPRYKECVYEVPRCAVSAESRV</sequence>
<accession>A0AAV7GX87</accession>
<gene>
    <name evidence="1" type="ORF">IEQ34_011338</name>
</gene>
<dbReference type="AlphaFoldDB" id="A0AAV7GX87"/>
<dbReference type="EMBL" id="JAGFBR010000010">
    <property type="protein sequence ID" value="KAH0460675.1"/>
    <property type="molecule type" value="Genomic_DNA"/>
</dbReference>
<reference evidence="1 2" key="1">
    <citation type="journal article" date="2021" name="Hortic Res">
        <title>Chromosome-scale assembly of the Dendrobium chrysotoxum genome enhances the understanding of orchid evolution.</title>
        <authorList>
            <person name="Zhang Y."/>
            <person name="Zhang G.Q."/>
            <person name="Zhang D."/>
            <person name="Liu X.D."/>
            <person name="Xu X.Y."/>
            <person name="Sun W.H."/>
            <person name="Yu X."/>
            <person name="Zhu X."/>
            <person name="Wang Z.W."/>
            <person name="Zhao X."/>
            <person name="Zhong W.Y."/>
            <person name="Chen H."/>
            <person name="Yin W.L."/>
            <person name="Huang T."/>
            <person name="Niu S.C."/>
            <person name="Liu Z.J."/>
        </authorList>
    </citation>
    <scope>NUCLEOTIDE SEQUENCE [LARGE SCALE GENOMIC DNA]</scope>
    <source>
        <strain evidence="1">Lindl</strain>
    </source>
</reference>
<evidence type="ECO:0000313" key="2">
    <source>
        <dbReference type="Proteomes" id="UP000775213"/>
    </source>
</evidence>
<organism evidence="1 2">
    <name type="scientific">Dendrobium chrysotoxum</name>
    <name type="common">Orchid</name>
    <dbReference type="NCBI Taxonomy" id="161865"/>
    <lineage>
        <taxon>Eukaryota</taxon>
        <taxon>Viridiplantae</taxon>
        <taxon>Streptophyta</taxon>
        <taxon>Embryophyta</taxon>
        <taxon>Tracheophyta</taxon>
        <taxon>Spermatophyta</taxon>
        <taxon>Magnoliopsida</taxon>
        <taxon>Liliopsida</taxon>
        <taxon>Asparagales</taxon>
        <taxon>Orchidaceae</taxon>
        <taxon>Epidendroideae</taxon>
        <taxon>Malaxideae</taxon>
        <taxon>Dendrobiinae</taxon>
        <taxon>Dendrobium</taxon>
    </lineage>
</organism>
<keyword evidence="2" id="KW-1185">Reference proteome</keyword>
<proteinExistence type="predicted"/>
<evidence type="ECO:0000313" key="1">
    <source>
        <dbReference type="EMBL" id="KAH0460675.1"/>
    </source>
</evidence>
<dbReference type="Proteomes" id="UP000775213">
    <property type="component" value="Unassembled WGS sequence"/>
</dbReference>
<protein>
    <submittedName>
        <fullName evidence="1">Uncharacterized protein</fullName>
    </submittedName>
</protein>
<name>A0AAV7GX87_DENCH</name>